<dbReference type="GO" id="GO:0031956">
    <property type="term" value="F:medium-chain fatty acid-CoA ligase activity"/>
    <property type="evidence" value="ECO:0007669"/>
    <property type="project" value="TreeGrafter"/>
</dbReference>
<feature type="domain" description="AMP-binding enzyme C-terminal" evidence="4">
    <location>
        <begin position="399"/>
        <end position="475"/>
    </location>
</feature>
<feature type="domain" description="AMP-dependent synthetase/ligase" evidence="3">
    <location>
        <begin position="7"/>
        <end position="333"/>
    </location>
</feature>
<dbReference type="PROSITE" id="PS00455">
    <property type="entry name" value="AMP_BINDING"/>
    <property type="match status" value="1"/>
</dbReference>
<dbReference type="InterPro" id="IPR025110">
    <property type="entry name" value="AMP-bd_C"/>
</dbReference>
<dbReference type="InterPro" id="IPR045851">
    <property type="entry name" value="AMP-bd_C_sf"/>
</dbReference>
<dbReference type="AlphaFoldDB" id="A0A5N0UTR5"/>
<dbReference type="InterPro" id="IPR042099">
    <property type="entry name" value="ANL_N_sf"/>
</dbReference>
<protein>
    <submittedName>
        <fullName evidence="5">Acyl--CoA ligase</fullName>
    </submittedName>
</protein>
<evidence type="ECO:0000259" key="4">
    <source>
        <dbReference type="Pfam" id="PF13193"/>
    </source>
</evidence>
<name>A0A5N0UTR5_9PSEU</name>
<dbReference type="Gene3D" id="3.40.50.12780">
    <property type="entry name" value="N-terminal domain of ligase-like"/>
    <property type="match status" value="1"/>
</dbReference>
<gene>
    <name evidence="5" type="ORF">FPZ12_034580</name>
</gene>
<dbReference type="GO" id="GO:0006631">
    <property type="term" value="P:fatty acid metabolic process"/>
    <property type="evidence" value="ECO:0007669"/>
    <property type="project" value="TreeGrafter"/>
</dbReference>
<comment type="similarity">
    <text evidence="1">Belongs to the ATP-dependent AMP-binding enzyme family.</text>
</comment>
<keyword evidence="6" id="KW-1185">Reference proteome</keyword>
<dbReference type="Gene3D" id="3.30.300.30">
    <property type="match status" value="1"/>
</dbReference>
<evidence type="ECO:0000256" key="2">
    <source>
        <dbReference type="ARBA" id="ARBA00022598"/>
    </source>
</evidence>
<comment type="caution">
    <text evidence="5">The sequence shown here is derived from an EMBL/GenBank/DDBJ whole genome shotgun (WGS) entry which is preliminary data.</text>
</comment>
<organism evidence="5 6">
    <name type="scientific">Amycolatopsis acidicola</name>
    <dbReference type="NCBI Taxonomy" id="2596893"/>
    <lineage>
        <taxon>Bacteria</taxon>
        <taxon>Bacillati</taxon>
        <taxon>Actinomycetota</taxon>
        <taxon>Actinomycetes</taxon>
        <taxon>Pseudonocardiales</taxon>
        <taxon>Pseudonocardiaceae</taxon>
        <taxon>Amycolatopsis</taxon>
    </lineage>
</organism>
<accession>A0A5N0UTR5</accession>
<dbReference type="PANTHER" id="PTHR43201">
    <property type="entry name" value="ACYL-COA SYNTHETASE"/>
    <property type="match status" value="1"/>
</dbReference>
<proteinExistence type="inferred from homology"/>
<dbReference type="PANTHER" id="PTHR43201:SF5">
    <property type="entry name" value="MEDIUM-CHAIN ACYL-COA LIGASE ACSF2, MITOCHONDRIAL"/>
    <property type="match status" value="1"/>
</dbReference>
<sequence>MSTVLDHVLRDEPGRTALVAPDRTLTYAELDAEIDRAVGALRELGLAAGDRIAVSLPNDSRIVVLFHAVLRLGGIWVGINRALTESERRAIVDDAGARLCLGCGDLGDDKILVSEEEWRTLAAAAGPYRIRDAADPFAPAAIAYTSGTTGRPKGVVHSQHNLLVPGEMLTATRGYDRYLRKADCLPMTILNMLCLSTLTTSQAGGTAIISDFRHAPAVAAWLRDTRATVWNGVPPLLYDMVRDESIEPSALAGIVDLWSGGDTLSEELRAAFAKKFATPIHGTYGLTEAPTVVAIEELDGGHVPGSSGKVLPHLRVFADEVSGEVGELCVGAASTGPYTGLYRPMLGYWRNEQATGEVLADGVLRTGDLGTVSESGEVFVKDRRKLVIVRGGANVYPAEVERIVRTAPGVVACAVLGIPDPRLGARVGIVVQTDGAGATDEAALRERCAAELSRYKVPEVWRITADELPRNAMGKLDRPRLGELLR</sequence>
<evidence type="ECO:0000259" key="3">
    <source>
        <dbReference type="Pfam" id="PF00501"/>
    </source>
</evidence>
<dbReference type="EMBL" id="VMNW02000076">
    <property type="protein sequence ID" value="KAA9153483.1"/>
    <property type="molecule type" value="Genomic_DNA"/>
</dbReference>
<dbReference type="OrthoDB" id="7592275at2"/>
<reference evidence="5" key="1">
    <citation type="submission" date="2019-09" db="EMBL/GenBank/DDBJ databases">
        <authorList>
            <person name="Teo W.F.A."/>
            <person name="Duangmal K."/>
        </authorList>
    </citation>
    <scope>NUCLEOTIDE SEQUENCE [LARGE SCALE GENOMIC DNA]</scope>
    <source>
        <strain evidence="5">K81G1</strain>
    </source>
</reference>
<evidence type="ECO:0000313" key="6">
    <source>
        <dbReference type="Proteomes" id="UP000319769"/>
    </source>
</evidence>
<keyword evidence="2 5" id="KW-0436">Ligase</keyword>
<dbReference type="Proteomes" id="UP000319769">
    <property type="component" value="Unassembled WGS sequence"/>
</dbReference>
<dbReference type="InterPro" id="IPR020845">
    <property type="entry name" value="AMP-binding_CS"/>
</dbReference>
<evidence type="ECO:0000256" key="1">
    <source>
        <dbReference type="ARBA" id="ARBA00006432"/>
    </source>
</evidence>
<dbReference type="SUPFAM" id="SSF56801">
    <property type="entry name" value="Acetyl-CoA synthetase-like"/>
    <property type="match status" value="1"/>
</dbReference>
<dbReference type="Pfam" id="PF13193">
    <property type="entry name" value="AMP-binding_C"/>
    <property type="match status" value="1"/>
</dbReference>
<dbReference type="InterPro" id="IPR000873">
    <property type="entry name" value="AMP-dep_synth/lig_dom"/>
</dbReference>
<evidence type="ECO:0000313" key="5">
    <source>
        <dbReference type="EMBL" id="KAA9153483.1"/>
    </source>
</evidence>
<dbReference type="Pfam" id="PF00501">
    <property type="entry name" value="AMP-binding"/>
    <property type="match status" value="1"/>
</dbReference>